<keyword evidence="8" id="KW-1185">Reference proteome</keyword>
<evidence type="ECO:0000259" key="6">
    <source>
        <dbReference type="Pfam" id="PF01212"/>
    </source>
</evidence>
<dbReference type="RefSeq" id="WP_130308016.1">
    <property type="nucleotide sequence ID" value="NZ_SHKN01000002.1"/>
</dbReference>
<dbReference type="SUPFAM" id="SSF53383">
    <property type="entry name" value="PLP-dependent transferases"/>
    <property type="match status" value="1"/>
</dbReference>
<evidence type="ECO:0000256" key="1">
    <source>
        <dbReference type="ARBA" id="ARBA00001933"/>
    </source>
</evidence>
<dbReference type="InterPro" id="IPR011166">
    <property type="entry name" value="Beta-eliminating_lyase"/>
</dbReference>
<dbReference type="AlphaFoldDB" id="A0A4Q7VDI0"/>
<dbReference type="PANTHER" id="PTHR32325">
    <property type="entry name" value="BETA-ELIMINATING LYASE-LIKE PROTEIN-RELATED"/>
    <property type="match status" value="1"/>
</dbReference>
<evidence type="ECO:0000256" key="5">
    <source>
        <dbReference type="PIRSR" id="PIRSR611166-50"/>
    </source>
</evidence>
<comment type="caution">
    <text evidence="7">The sequence shown here is derived from an EMBL/GenBank/DDBJ whole genome shotgun (WGS) entry which is preliminary data.</text>
</comment>
<protein>
    <submittedName>
        <fullName evidence="7">Tyrosine phenol-lyase</fullName>
    </submittedName>
</protein>
<evidence type="ECO:0000313" key="8">
    <source>
        <dbReference type="Proteomes" id="UP000293562"/>
    </source>
</evidence>
<dbReference type="GO" id="GO:0009072">
    <property type="term" value="P:aromatic amino acid metabolic process"/>
    <property type="evidence" value="ECO:0007669"/>
    <property type="project" value="InterPro"/>
</dbReference>
<feature type="modified residue" description="N6-(pyridoxal phosphate)lysine" evidence="5">
    <location>
        <position position="258"/>
    </location>
</feature>
<accession>A0A4Q7VDI0</accession>
<proteinExistence type="inferred from homology"/>
<dbReference type="InterPro" id="IPR001597">
    <property type="entry name" value="ArAA_b-elim_lyase/Thr_aldolase"/>
</dbReference>
<dbReference type="NCBIfam" id="NF009709">
    <property type="entry name" value="PRK13238.1"/>
    <property type="match status" value="1"/>
</dbReference>
<sequence>MELPFAESYKIKMVETIRKSTREEREQWLKEANYNLFNLKSDHVFIDLLTDSGTGAMSDKQWSELMLGDESYAGARSYYKMKAALKNILGFDHFLPTHQGRAAENVLFSVLVKEGNIVPGNSHFDTTKGHIEFRKAKAVDCTIDEAFDTLIDHPFKGNLDLVKLESVLSTYPKEQIPMIIVTVTCNTSGGQPVSMANMKAVKELADKYGIPVCFDSARFAENAYFIKLREEGYQDKTIKEIVKEMYSYADMATMSSKKDAIVNMGGFIAMKDENLWKEASTYNIMFEGYVTYGGMSGRDMNALAQGLDEGTEFETLETRIKQVEYLGEKLRSFGVPIQMPIGGHAIFVDAKKFLSHIPKEEYQAQTLGCELYLEAGIRGVEIGAILADRDPETRENRYPKLELLRLAIPRRTYTNNHMDVVAVALKNVWDRRMDIKHGLKIVDEAPIMRHFTVQLEKVE</sequence>
<dbReference type="OrthoDB" id="9764079at2"/>
<dbReference type="InterPro" id="IPR015421">
    <property type="entry name" value="PyrdxlP-dep_Trfase_major"/>
</dbReference>
<evidence type="ECO:0000256" key="4">
    <source>
        <dbReference type="ARBA" id="ARBA00023239"/>
    </source>
</evidence>
<evidence type="ECO:0000256" key="2">
    <source>
        <dbReference type="ARBA" id="ARBA00009721"/>
    </source>
</evidence>
<dbReference type="PANTHER" id="PTHR32325:SF4">
    <property type="entry name" value="TRYPTOPHANASE"/>
    <property type="match status" value="1"/>
</dbReference>
<evidence type="ECO:0000313" key="7">
    <source>
        <dbReference type="EMBL" id="RZT93463.1"/>
    </source>
</evidence>
<dbReference type="EMBL" id="SHKN01000002">
    <property type="protein sequence ID" value="RZT93463.1"/>
    <property type="molecule type" value="Genomic_DNA"/>
</dbReference>
<dbReference type="InterPro" id="IPR015424">
    <property type="entry name" value="PyrdxlP-dep_Trfase"/>
</dbReference>
<dbReference type="Pfam" id="PF01212">
    <property type="entry name" value="Beta_elim_lyase"/>
    <property type="match status" value="1"/>
</dbReference>
<keyword evidence="4 7" id="KW-0456">Lyase</keyword>
<keyword evidence="3 5" id="KW-0663">Pyridoxal phosphate</keyword>
<comment type="similarity">
    <text evidence="2">Belongs to the beta-eliminating lyase family.</text>
</comment>
<reference evidence="7 8" key="1">
    <citation type="submission" date="2019-02" db="EMBL/GenBank/DDBJ databases">
        <title>Genomic Encyclopedia of Type Strains, Phase IV (KMG-IV): sequencing the most valuable type-strain genomes for metagenomic binning, comparative biology and taxonomic classification.</title>
        <authorList>
            <person name="Goeker M."/>
        </authorList>
    </citation>
    <scope>NUCLEOTIDE SEQUENCE [LARGE SCALE GENOMIC DNA]</scope>
    <source>
        <strain evidence="7 8">DSM 28825</strain>
    </source>
</reference>
<dbReference type="InterPro" id="IPR015422">
    <property type="entry name" value="PyrdxlP-dep_Trfase_small"/>
</dbReference>
<dbReference type="PIRSF" id="PIRSF001386">
    <property type="entry name" value="Trpase"/>
    <property type="match status" value="1"/>
</dbReference>
<dbReference type="Gene3D" id="3.90.1150.10">
    <property type="entry name" value="Aspartate Aminotransferase, domain 1"/>
    <property type="match status" value="1"/>
</dbReference>
<dbReference type="Proteomes" id="UP000293562">
    <property type="component" value="Unassembled WGS sequence"/>
</dbReference>
<dbReference type="CDD" id="cd00617">
    <property type="entry name" value="Tnase_like"/>
    <property type="match status" value="1"/>
</dbReference>
<dbReference type="GO" id="GO:0016830">
    <property type="term" value="F:carbon-carbon lyase activity"/>
    <property type="evidence" value="ECO:0007669"/>
    <property type="project" value="InterPro"/>
</dbReference>
<evidence type="ECO:0000256" key="3">
    <source>
        <dbReference type="ARBA" id="ARBA00022898"/>
    </source>
</evidence>
<comment type="cofactor">
    <cofactor evidence="1 5">
        <name>pyridoxal 5'-phosphate</name>
        <dbReference type="ChEBI" id="CHEBI:597326"/>
    </cofactor>
</comment>
<name>A0A4Q7VDI0_9BACT</name>
<feature type="domain" description="Aromatic amino acid beta-eliminating lyase/threonine aldolase" evidence="6">
    <location>
        <begin position="47"/>
        <end position="423"/>
    </location>
</feature>
<gene>
    <name evidence="7" type="ORF">EV201_2630</name>
</gene>
<organism evidence="7 8">
    <name type="scientific">Ancylomarina subtilis</name>
    <dbReference type="NCBI Taxonomy" id="1639035"/>
    <lineage>
        <taxon>Bacteria</taxon>
        <taxon>Pseudomonadati</taxon>
        <taxon>Bacteroidota</taxon>
        <taxon>Bacteroidia</taxon>
        <taxon>Marinilabiliales</taxon>
        <taxon>Marinifilaceae</taxon>
        <taxon>Ancylomarina</taxon>
    </lineage>
</organism>
<dbReference type="Gene3D" id="3.40.640.10">
    <property type="entry name" value="Type I PLP-dependent aspartate aminotransferase-like (Major domain)"/>
    <property type="match status" value="1"/>
</dbReference>